<keyword evidence="1" id="KW-0812">Transmembrane</keyword>
<keyword evidence="1" id="KW-0472">Membrane</keyword>
<comment type="caution">
    <text evidence="2">The sequence shown here is derived from an EMBL/GenBank/DDBJ whole genome shotgun (WGS) entry which is preliminary data.</text>
</comment>
<accession>E7RR06</accession>
<evidence type="ECO:0000313" key="3">
    <source>
        <dbReference type="Proteomes" id="UP000005580"/>
    </source>
</evidence>
<dbReference type="EMBL" id="AEPE02000005">
    <property type="protein sequence ID" value="EFZ36694.1"/>
    <property type="molecule type" value="Genomic_DNA"/>
</dbReference>
<keyword evidence="3" id="KW-1185">Reference proteome</keyword>
<dbReference type="AlphaFoldDB" id="E7RR06"/>
<name>E7RR06_9BACT</name>
<dbReference type="Proteomes" id="UP000005580">
    <property type="component" value="Unassembled WGS sequence"/>
</dbReference>
<keyword evidence="1" id="KW-1133">Transmembrane helix</keyword>
<evidence type="ECO:0000256" key="1">
    <source>
        <dbReference type="SAM" id="Phobius"/>
    </source>
</evidence>
<feature type="transmembrane region" description="Helical" evidence="1">
    <location>
        <begin position="60"/>
        <end position="80"/>
    </location>
</feature>
<gene>
    <name evidence="2" type="ORF">HMPREF0663_11607</name>
</gene>
<feature type="transmembrane region" description="Helical" evidence="1">
    <location>
        <begin position="20"/>
        <end position="53"/>
    </location>
</feature>
<organism evidence="2 3">
    <name type="scientific">Hoylesella oralis ATCC 33269</name>
    <dbReference type="NCBI Taxonomy" id="873533"/>
    <lineage>
        <taxon>Bacteria</taxon>
        <taxon>Pseudomonadati</taxon>
        <taxon>Bacteroidota</taxon>
        <taxon>Bacteroidia</taxon>
        <taxon>Bacteroidales</taxon>
        <taxon>Prevotellaceae</taxon>
        <taxon>Hoylesella</taxon>
    </lineage>
</organism>
<evidence type="ECO:0000313" key="2">
    <source>
        <dbReference type="EMBL" id="EFZ36694.1"/>
    </source>
</evidence>
<proteinExistence type="predicted"/>
<dbReference type="HOGENOM" id="CLU_089293_0_0_10"/>
<protein>
    <submittedName>
        <fullName evidence="2">Uncharacterized protein</fullName>
    </submittedName>
</protein>
<sequence>MMLRPFLYFNVIRKLPERYLCGIVFIAKLILIPFLSRYFAYILVFINTFLYICNQLKIKFLLLMKKIFLLLFVAAVAFIACSKDDNSSTYDALRPVPIRAAAGSRAYVHGNLLSGKDVVKQTWGMKGIYPDGSPTQGGGKLFSAEMRDTVNPALKLLMKDVIFTVYKEEKPRLETFFLTLRDVVFERGLHIENGDTTFCGYAKDYSGVTHYANVMDTIAYVPNAQLEAAEKLVRAAYERGEYDQCYQILEKAYTFIPITGAQWRKLKAENKN</sequence>
<reference evidence="2" key="1">
    <citation type="submission" date="2011-01" db="EMBL/GenBank/DDBJ databases">
        <authorList>
            <person name="Muzny D."/>
            <person name="Qin X."/>
            <person name="Buhay C."/>
            <person name="Dugan-Rocha S."/>
            <person name="Ding Y."/>
            <person name="Chen G."/>
            <person name="Hawes A."/>
            <person name="Holder M."/>
            <person name="Jhangiani S."/>
            <person name="Johnson A."/>
            <person name="Khan Z."/>
            <person name="Li Z."/>
            <person name="Liu W."/>
            <person name="Liu X."/>
            <person name="Perez L."/>
            <person name="Shen H."/>
            <person name="Wang Q."/>
            <person name="Watt J."/>
            <person name="Xi L."/>
            <person name="Xin Y."/>
            <person name="Zhou J."/>
            <person name="Deng J."/>
            <person name="Jiang H."/>
            <person name="Liu Y."/>
            <person name="Qu J."/>
            <person name="Song X.-Z."/>
            <person name="Zhang L."/>
            <person name="Villasana D."/>
            <person name="Johnson A."/>
            <person name="Liu J."/>
            <person name="Liyanage D."/>
            <person name="Lorensuhewa L."/>
            <person name="Robinson T."/>
            <person name="Song A."/>
            <person name="Song B.-B."/>
            <person name="Dinh H."/>
            <person name="Thornton R."/>
            <person name="Coyle M."/>
            <person name="Francisco L."/>
            <person name="Jackson L."/>
            <person name="Javaid M."/>
            <person name="Korchina V."/>
            <person name="Kovar C."/>
            <person name="Mata R."/>
            <person name="Mathew T."/>
            <person name="Ngo R."/>
            <person name="Nguyen L."/>
            <person name="Nguyen N."/>
            <person name="Okwuonu G."/>
            <person name="Ongeri F."/>
            <person name="Pham C."/>
            <person name="Simmons D."/>
            <person name="Wilczek-Boney K."/>
            <person name="Hale W."/>
            <person name="Jakkamsetti A."/>
            <person name="Pham P."/>
            <person name="Ruth R."/>
            <person name="San Lucas F."/>
            <person name="Warren J."/>
            <person name="Zhang J."/>
            <person name="Zhao Z."/>
            <person name="Zhou C."/>
            <person name="Zhu D."/>
            <person name="Lee S."/>
            <person name="Bess C."/>
            <person name="Blankenburg K."/>
            <person name="Forbes L."/>
            <person name="Fu Q."/>
            <person name="Gubbala S."/>
            <person name="Hirani K."/>
            <person name="Jayaseelan J.C."/>
            <person name="Lara F."/>
            <person name="Munidasa M."/>
            <person name="Palculict T."/>
            <person name="Patil S."/>
            <person name="Pu L.-L."/>
            <person name="Saada N."/>
            <person name="Tang L."/>
            <person name="Weissenberger G."/>
            <person name="Zhu Y."/>
            <person name="Hemphill L."/>
            <person name="Shang Y."/>
            <person name="Youmans B."/>
            <person name="Ayvaz T."/>
            <person name="Ross M."/>
            <person name="Santibanez J."/>
            <person name="Aqrawi P."/>
            <person name="Gross S."/>
            <person name="Joshi V."/>
            <person name="Fowler G."/>
            <person name="Nazareth L."/>
            <person name="Reid J."/>
            <person name="Worley K."/>
            <person name="Petrosino J."/>
            <person name="Highlander S."/>
            <person name="Gibbs R."/>
        </authorList>
    </citation>
    <scope>NUCLEOTIDE SEQUENCE [LARGE SCALE GENOMIC DNA]</scope>
    <source>
        <strain evidence="2">ATCC 33269</strain>
    </source>
</reference>